<evidence type="ECO:0000313" key="3">
    <source>
        <dbReference type="Proteomes" id="UP001396898"/>
    </source>
</evidence>
<dbReference type="Proteomes" id="UP001396898">
    <property type="component" value="Unassembled WGS sequence"/>
</dbReference>
<proteinExistence type="predicted"/>
<feature type="region of interest" description="Disordered" evidence="1">
    <location>
        <begin position="46"/>
        <end position="71"/>
    </location>
</feature>
<gene>
    <name evidence="2" type="ORF">PG991_003543</name>
</gene>
<sequence>MAFAVASGLLPVLAEDIGAAQLHLAAVLAAALGLESSVTICCLEGGRRGGPQRRGAVSRRSRPSTRSGSAREDAFWKWSLCPSYIQKRAGARSFLVQG</sequence>
<comment type="caution">
    <text evidence="2">The sequence shown here is derived from an EMBL/GenBank/DDBJ whole genome shotgun (WGS) entry which is preliminary data.</text>
</comment>
<organism evidence="2 3">
    <name type="scientific">Apiospora marii</name>
    <dbReference type="NCBI Taxonomy" id="335849"/>
    <lineage>
        <taxon>Eukaryota</taxon>
        <taxon>Fungi</taxon>
        <taxon>Dikarya</taxon>
        <taxon>Ascomycota</taxon>
        <taxon>Pezizomycotina</taxon>
        <taxon>Sordariomycetes</taxon>
        <taxon>Xylariomycetidae</taxon>
        <taxon>Amphisphaeriales</taxon>
        <taxon>Apiosporaceae</taxon>
        <taxon>Apiospora</taxon>
    </lineage>
</organism>
<protein>
    <submittedName>
        <fullName evidence="2">Uncharacterized protein</fullName>
    </submittedName>
</protein>
<accession>A0ABR1S5Y8</accession>
<keyword evidence="3" id="KW-1185">Reference proteome</keyword>
<evidence type="ECO:0000313" key="2">
    <source>
        <dbReference type="EMBL" id="KAK8026487.1"/>
    </source>
</evidence>
<name>A0ABR1S5Y8_9PEZI</name>
<reference evidence="2 3" key="1">
    <citation type="submission" date="2023-01" db="EMBL/GenBank/DDBJ databases">
        <title>Analysis of 21 Apiospora genomes using comparative genomics revels a genus with tremendous synthesis potential of carbohydrate active enzymes and secondary metabolites.</title>
        <authorList>
            <person name="Sorensen T."/>
        </authorList>
    </citation>
    <scope>NUCLEOTIDE SEQUENCE [LARGE SCALE GENOMIC DNA]</scope>
    <source>
        <strain evidence="2 3">CBS 20057</strain>
    </source>
</reference>
<dbReference type="EMBL" id="JAQQWI010000007">
    <property type="protein sequence ID" value="KAK8026487.1"/>
    <property type="molecule type" value="Genomic_DNA"/>
</dbReference>
<evidence type="ECO:0000256" key="1">
    <source>
        <dbReference type="SAM" id="MobiDB-lite"/>
    </source>
</evidence>